<evidence type="ECO:0000313" key="8">
    <source>
        <dbReference type="EMBL" id="CAI9096488.1"/>
    </source>
</evidence>
<evidence type="ECO:0000256" key="3">
    <source>
        <dbReference type="ARBA" id="ARBA00023125"/>
    </source>
</evidence>
<dbReference type="AlphaFoldDB" id="A0AAV1CN38"/>
<feature type="compositionally biased region" description="Basic residues" evidence="6">
    <location>
        <begin position="175"/>
        <end position="186"/>
    </location>
</feature>
<dbReference type="PANTHER" id="PTHR31221:SF334">
    <property type="entry name" value="WRKY TRANSCRIPTION FACTOR 57-RELATED"/>
    <property type="match status" value="1"/>
</dbReference>
<dbReference type="InterPro" id="IPR003657">
    <property type="entry name" value="WRKY_dom"/>
</dbReference>
<feature type="compositionally biased region" description="Low complexity" evidence="6">
    <location>
        <begin position="156"/>
        <end position="170"/>
    </location>
</feature>
<dbReference type="EMBL" id="OX459119">
    <property type="protein sequence ID" value="CAI9096488.1"/>
    <property type="molecule type" value="Genomic_DNA"/>
</dbReference>
<dbReference type="Gene3D" id="2.20.25.80">
    <property type="entry name" value="WRKY domain"/>
    <property type="match status" value="1"/>
</dbReference>
<proteinExistence type="predicted"/>
<comment type="subcellular location">
    <subcellularLocation>
        <location evidence="1">Nucleus</location>
    </subcellularLocation>
</comment>
<feature type="compositionally biased region" description="Low complexity" evidence="6">
    <location>
        <begin position="123"/>
        <end position="149"/>
    </location>
</feature>
<keyword evidence="3" id="KW-0238">DNA-binding</keyword>
<name>A0AAV1CN38_OLDCO</name>
<accession>A0AAV1CN38</accession>
<dbReference type="InterPro" id="IPR044810">
    <property type="entry name" value="WRKY_plant"/>
</dbReference>
<dbReference type="GO" id="GO:0043565">
    <property type="term" value="F:sequence-specific DNA binding"/>
    <property type="evidence" value="ECO:0007669"/>
    <property type="project" value="InterPro"/>
</dbReference>
<sequence length="350" mass="38292">MDDEVKDEMEVADLDFAESESSWSTTLLSHGNSVVDGSSNAYFFGTGHDRDTAILNDFGWNLLPPGNEFHRMIDSDLAGNNYYYDYNLVASETTAAGLAASAAASSSSVDMSGDVNNTATVATTRTTTGVVDGEQQQQQQMMSSSSSDQDLPEKSTITTTSGGSTDIPPTETASKVKKKGQKRVRQPRFAFMTKSEVDHLEDGYRWRKYGQKAVKNSPFPRSYYRCTNSKCTVKKRVERSSEDPAIVITTYEGQHCHHTVGFPRSGLINHHHEGAFASHLMSTTPSASQFFYSPRPQFAPQGSIGFREPFQISGSHEVGESNNILPRPTGQIFADEGLLGDMVPPGVRNS</sequence>
<dbReference type="Pfam" id="PF03106">
    <property type="entry name" value="WRKY"/>
    <property type="match status" value="1"/>
</dbReference>
<keyword evidence="2" id="KW-0805">Transcription regulation</keyword>
<keyword evidence="9" id="KW-1185">Reference proteome</keyword>
<dbReference type="GO" id="GO:0005634">
    <property type="term" value="C:nucleus"/>
    <property type="evidence" value="ECO:0007669"/>
    <property type="project" value="UniProtKB-SubCell"/>
</dbReference>
<organism evidence="8 9">
    <name type="scientific">Oldenlandia corymbosa var. corymbosa</name>
    <dbReference type="NCBI Taxonomy" id="529605"/>
    <lineage>
        <taxon>Eukaryota</taxon>
        <taxon>Viridiplantae</taxon>
        <taxon>Streptophyta</taxon>
        <taxon>Embryophyta</taxon>
        <taxon>Tracheophyta</taxon>
        <taxon>Spermatophyta</taxon>
        <taxon>Magnoliopsida</taxon>
        <taxon>eudicotyledons</taxon>
        <taxon>Gunneridae</taxon>
        <taxon>Pentapetalae</taxon>
        <taxon>asterids</taxon>
        <taxon>lamiids</taxon>
        <taxon>Gentianales</taxon>
        <taxon>Rubiaceae</taxon>
        <taxon>Rubioideae</taxon>
        <taxon>Spermacoceae</taxon>
        <taxon>Hedyotis-Oldenlandia complex</taxon>
        <taxon>Oldenlandia</taxon>
    </lineage>
</organism>
<dbReference type="FunFam" id="2.20.25.80:FF:000003">
    <property type="entry name" value="WRKY transcription factor 57"/>
    <property type="match status" value="1"/>
</dbReference>
<keyword evidence="4" id="KW-0804">Transcription</keyword>
<evidence type="ECO:0000256" key="6">
    <source>
        <dbReference type="SAM" id="MobiDB-lite"/>
    </source>
</evidence>
<evidence type="ECO:0000313" key="9">
    <source>
        <dbReference type="Proteomes" id="UP001161247"/>
    </source>
</evidence>
<dbReference type="SUPFAM" id="SSF118290">
    <property type="entry name" value="WRKY DNA-binding domain"/>
    <property type="match status" value="1"/>
</dbReference>
<evidence type="ECO:0000256" key="2">
    <source>
        <dbReference type="ARBA" id="ARBA00023015"/>
    </source>
</evidence>
<keyword evidence="5" id="KW-0539">Nucleus</keyword>
<evidence type="ECO:0000256" key="5">
    <source>
        <dbReference type="ARBA" id="ARBA00023242"/>
    </source>
</evidence>
<feature type="domain" description="WRKY" evidence="7">
    <location>
        <begin position="200"/>
        <end position="259"/>
    </location>
</feature>
<evidence type="ECO:0000256" key="4">
    <source>
        <dbReference type="ARBA" id="ARBA00023163"/>
    </source>
</evidence>
<evidence type="ECO:0000256" key="1">
    <source>
        <dbReference type="ARBA" id="ARBA00004123"/>
    </source>
</evidence>
<dbReference type="SMART" id="SM00774">
    <property type="entry name" value="WRKY"/>
    <property type="match status" value="1"/>
</dbReference>
<dbReference type="GO" id="GO:0003700">
    <property type="term" value="F:DNA-binding transcription factor activity"/>
    <property type="evidence" value="ECO:0007669"/>
    <property type="project" value="InterPro"/>
</dbReference>
<dbReference type="InterPro" id="IPR036576">
    <property type="entry name" value="WRKY_dom_sf"/>
</dbReference>
<dbReference type="PANTHER" id="PTHR31221">
    <property type="entry name" value="WRKY TRANSCRIPTION FACTOR PROTEIN 1-RELATED"/>
    <property type="match status" value="1"/>
</dbReference>
<evidence type="ECO:0000259" key="7">
    <source>
        <dbReference type="SMART" id="SM00774"/>
    </source>
</evidence>
<dbReference type="Proteomes" id="UP001161247">
    <property type="component" value="Chromosome 2"/>
</dbReference>
<protein>
    <submittedName>
        <fullName evidence="8">OLC1v1032650C1</fullName>
    </submittedName>
</protein>
<feature type="region of interest" description="Disordered" evidence="6">
    <location>
        <begin position="123"/>
        <end position="187"/>
    </location>
</feature>
<reference evidence="8" key="1">
    <citation type="submission" date="2023-03" db="EMBL/GenBank/DDBJ databases">
        <authorList>
            <person name="Julca I."/>
        </authorList>
    </citation>
    <scope>NUCLEOTIDE SEQUENCE</scope>
</reference>
<gene>
    <name evidence="8" type="ORF">OLC1_LOCUS7231</name>
</gene>